<gene>
    <name evidence="1" type="ORF">SLS55_010431</name>
</gene>
<sequence length="80" mass="8791">MPCRVELLRPGGNRTPTTYQIQSNNTYYLAFGNDTRGALINVQKTGENSVALDFTKLEHKILVIVVYTDQIVGYGGTIAA</sequence>
<name>A0ABR3BYI6_9PEZI</name>
<dbReference type="GeneID" id="92014516"/>
<comment type="caution">
    <text evidence="1">The sequence shown here is derived from an EMBL/GenBank/DDBJ whole genome shotgun (WGS) entry which is preliminary data.</text>
</comment>
<evidence type="ECO:0000313" key="2">
    <source>
        <dbReference type="Proteomes" id="UP001430584"/>
    </source>
</evidence>
<dbReference type="Proteomes" id="UP001430584">
    <property type="component" value="Unassembled WGS sequence"/>
</dbReference>
<proteinExistence type="predicted"/>
<protein>
    <submittedName>
        <fullName evidence="1">Uncharacterized protein</fullName>
    </submittedName>
</protein>
<reference evidence="1 2" key="1">
    <citation type="submission" date="2024-02" db="EMBL/GenBank/DDBJ databases">
        <title>De novo assembly and annotation of 12 fungi associated with fruit tree decline syndrome in Ontario, Canada.</title>
        <authorList>
            <person name="Sulman M."/>
            <person name="Ellouze W."/>
            <person name="Ilyukhin E."/>
        </authorList>
    </citation>
    <scope>NUCLEOTIDE SEQUENCE [LARGE SCALE GENOMIC DNA]</scope>
    <source>
        <strain evidence="1 2">FDS-637</strain>
    </source>
</reference>
<dbReference type="EMBL" id="JAJVCZ030000012">
    <property type="protein sequence ID" value="KAL0253452.1"/>
    <property type="molecule type" value="Genomic_DNA"/>
</dbReference>
<accession>A0ABR3BYI6</accession>
<evidence type="ECO:0000313" key="1">
    <source>
        <dbReference type="EMBL" id="KAL0253452.1"/>
    </source>
</evidence>
<dbReference type="RefSeq" id="XP_066628096.1">
    <property type="nucleotide sequence ID" value="XM_066781813.1"/>
</dbReference>
<keyword evidence="2" id="KW-1185">Reference proteome</keyword>
<organism evidence="1 2">
    <name type="scientific">Diplodia seriata</name>
    <dbReference type="NCBI Taxonomy" id="420778"/>
    <lineage>
        <taxon>Eukaryota</taxon>
        <taxon>Fungi</taxon>
        <taxon>Dikarya</taxon>
        <taxon>Ascomycota</taxon>
        <taxon>Pezizomycotina</taxon>
        <taxon>Dothideomycetes</taxon>
        <taxon>Dothideomycetes incertae sedis</taxon>
        <taxon>Botryosphaeriales</taxon>
        <taxon>Botryosphaeriaceae</taxon>
        <taxon>Diplodia</taxon>
    </lineage>
</organism>